<dbReference type="Gene3D" id="2.30.110.10">
    <property type="entry name" value="Electron Transport, Fmn-binding Protein, Chain A"/>
    <property type="match status" value="1"/>
</dbReference>
<dbReference type="OrthoDB" id="116031at2"/>
<feature type="compositionally biased region" description="Low complexity" evidence="1">
    <location>
        <begin position="12"/>
        <end position="24"/>
    </location>
</feature>
<gene>
    <name evidence="2" type="ORF">B0G62_12539</name>
</gene>
<dbReference type="AlphaFoldDB" id="A0A2S4LV38"/>
<evidence type="ECO:0000313" key="3">
    <source>
        <dbReference type="Proteomes" id="UP000237381"/>
    </source>
</evidence>
<evidence type="ECO:0000256" key="1">
    <source>
        <dbReference type="SAM" id="MobiDB-lite"/>
    </source>
</evidence>
<name>A0A2S4LV38_9BURK</name>
<accession>A0A2S4LV38</accession>
<dbReference type="PANTHER" id="PTHR34071">
    <property type="entry name" value="5-NITROIMIDAZOLE ANTIBIOTICS RESISTANCE PROTEIN, NIMA-FAMILY-RELATED PROTEIN-RELATED"/>
    <property type="match status" value="1"/>
</dbReference>
<dbReference type="EMBL" id="PQGA01000025">
    <property type="protein sequence ID" value="POR46321.1"/>
    <property type="molecule type" value="Genomic_DNA"/>
</dbReference>
<dbReference type="InterPro" id="IPR012349">
    <property type="entry name" value="Split_barrel_FMN-bd"/>
</dbReference>
<comment type="caution">
    <text evidence="2">The sequence shown here is derived from an EMBL/GenBank/DDBJ whole genome shotgun (WGS) entry which is preliminary data.</text>
</comment>
<keyword evidence="3" id="KW-1185">Reference proteome</keyword>
<proteinExistence type="predicted"/>
<feature type="region of interest" description="Disordered" evidence="1">
    <location>
        <begin position="1"/>
        <end position="35"/>
    </location>
</feature>
<dbReference type="SUPFAM" id="SSF50475">
    <property type="entry name" value="FMN-binding split barrel"/>
    <property type="match status" value="1"/>
</dbReference>
<feature type="compositionally biased region" description="Basic and acidic residues" evidence="1">
    <location>
        <begin position="1"/>
        <end position="11"/>
    </location>
</feature>
<feature type="region of interest" description="Disordered" evidence="1">
    <location>
        <begin position="217"/>
        <end position="246"/>
    </location>
</feature>
<dbReference type="RefSeq" id="WP_103707368.1">
    <property type="nucleotide sequence ID" value="NZ_PQGA01000025.1"/>
</dbReference>
<dbReference type="InterPro" id="IPR024747">
    <property type="entry name" value="Pyridox_Oxase-rel"/>
</dbReference>
<dbReference type="Pfam" id="PF12900">
    <property type="entry name" value="Pyridox_ox_2"/>
    <property type="match status" value="1"/>
</dbReference>
<dbReference type="PANTHER" id="PTHR34071:SF2">
    <property type="entry name" value="FLAVIN-NUCLEOTIDE-BINDING PROTEIN"/>
    <property type="match status" value="1"/>
</dbReference>
<protein>
    <recommendedName>
        <fullName evidence="4">Nitroimidazol reductase NimA-like FMN-containing flavoprotein (Pyridoxamine 5'-phosphate oxidase superfamily)</fullName>
    </recommendedName>
</protein>
<dbReference type="Proteomes" id="UP000237381">
    <property type="component" value="Unassembled WGS sequence"/>
</dbReference>
<evidence type="ECO:0000313" key="2">
    <source>
        <dbReference type="EMBL" id="POR46321.1"/>
    </source>
</evidence>
<sequence>MSESDNHHSNDSNENSNETASADSTATEGAPSARTRVRRIAQRASYDHATLHAILDAAYVCHVAFADDHGVHCIPTACWREGDHLYIHGSNGSRMLKLAAEGAQICVTVTHLDGLVLARSAFNHSMNYRSAMIYGAFEVVGEAHKAAALDAFMEHIAPGRVHEARGGNRNELAATTMLRLALDEAVAKVRAHGVSDDEEDLDRPVWAGVLPMALRPLAPERDGDLPPGGEPAYVRDWASRATGAQR</sequence>
<reference evidence="2 3" key="1">
    <citation type="submission" date="2018-01" db="EMBL/GenBank/DDBJ databases">
        <title>Genomic Encyclopedia of Type Strains, Phase III (KMG-III): the genomes of soil and plant-associated and newly described type strains.</title>
        <authorList>
            <person name="Whitman W."/>
        </authorList>
    </citation>
    <scope>NUCLEOTIDE SEQUENCE [LARGE SCALE GENOMIC DNA]</scope>
    <source>
        <strain evidence="2 3">JCM 18070</strain>
    </source>
</reference>
<evidence type="ECO:0008006" key="4">
    <source>
        <dbReference type="Google" id="ProtNLM"/>
    </source>
</evidence>
<organism evidence="2 3">
    <name type="scientific">Paraburkholderia eburnea</name>
    <dbReference type="NCBI Taxonomy" id="1189126"/>
    <lineage>
        <taxon>Bacteria</taxon>
        <taxon>Pseudomonadati</taxon>
        <taxon>Pseudomonadota</taxon>
        <taxon>Betaproteobacteria</taxon>
        <taxon>Burkholderiales</taxon>
        <taxon>Burkholderiaceae</taxon>
        <taxon>Paraburkholderia</taxon>
    </lineage>
</organism>